<dbReference type="PANTHER" id="PTHR11740">
    <property type="entry name" value="CASEIN KINASE II SUBUNIT BETA"/>
    <property type="match status" value="1"/>
</dbReference>
<dbReference type="AlphaFoldDB" id="A0AAF0AXA1"/>
<evidence type="ECO:0000256" key="2">
    <source>
        <dbReference type="ARBA" id="ARBA00045899"/>
    </source>
</evidence>
<dbReference type="Gene3D" id="2.20.25.20">
    <property type="match status" value="1"/>
</dbReference>
<dbReference type="InterPro" id="IPR000704">
    <property type="entry name" value="Casein_kinase_II_reg-sub"/>
</dbReference>
<evidence type="ECO:0000313" key="4">
    <source>
        <dbReference type="EMBL" id="WBW73895.1"/>
    </source>
</evidence>
<dbReference type="FunFam" id="1.10.1820.10:FF:000006">
    <property type="entry name" value="Casein kinase II subunit beta"/>
    <property type="match status" value="1"/>
</dbReference>
<dbReference type="GO" id="GO:0005737">
    <property type="term" value="C:cytoplasm"/>
    <property type="evidence" value="ECO:0007669"/>
    <property type="project" value="TreeGrafter"/>
</dbReference>
<name>A0AAF0AXA1_9SCHI</name>
<dbReference type="GO" id="GO:0005956">
    <property type="term" value="C:protein kinase CK2 complex"/>
    <property type="evidence" value="ECO:0007669"/>
    <property type="project" value="UniProtKB-UniRule"/>
</dbReference>
<dbReference type="KEGG" id="som:SOMG_02582"/>
<dbReference type="GO" id="GO:0006359">
    <property type="term" value="P:regulation of transcription by RNA polymerase III"/>
    <property type="evidence" value="ECO:0007669"/>
    <property type="project" value="TreeGrafter"/>
</dbReference>
<dbReference type="RefSeq" id="XP_056038138.1">
    <property type="nucleotide sequence ID" value="XM_056181374.1"/>
</dbReference>
<dbReference type="Gene3D" id="1.10.1820.10">
    <property type="entry name" value="protein kinase ck2 holoenzyme, chain C, domain 1"/>
    <property type="match status" value="1"/>
</dbReference>
<dbReference type="Pfam" id="PF01214">
    <property type="entry name" value="CK_II_beta"/>
    <property type="match status" value="1"/>
</dbReference>
<dbReference type="EMBL" id="CP115612">
    <property type="protein sequence ID" value="WBW73895.1"/>
    <property type="molecule type" value="Genomic_DNA"/>
</dbReference>
<dbReference type="GO" id="GO:0034456">
    <property type="term" value="C:UTP-C complex"/>
    <property type="evidence" value="ECO:0007669"/>
    <property type="project" value="TreeGrafter"/>
</dbReference>
<dbReference type="SUPFAM" id="SSF57798">
    <property type="entry name" value="Casein kinase II beta subunit"/>
    <property type="match status" value="1"/>
</dbReference>
<comment type="subunit">
    <text evidence="3">Tetramer of two alpha and two beta subunits.</text>
</comment>
<organism evidence="4 5">
    <name type="scientific">Schizosaccharomyces osmophilus</name>
    <dbReference type="NCBI Taxonomy" id="2545709"/>
    <lineage>
        <taxon>Eukaryota</taxon>
        <taxon>Fungi</taxon>
        <taxon>Dikarya</taxon>
        <taxon>Ascomycota</taxon>
        <taxon>Taphrinomycotina</taxon>
        <taxon>Schizosaccharomycetes</taxon>
        <taxon>Schizosaccharomycetales</taxon>
        <taxon>Schizosaccharomycetaceae</taxon>
        <taxon>Schizosaccharomyces</taxon>
    </lineage>
</organism>
<evidence type="ECO:0000256" key="1">
    <source>
        <dbReference type="ARBA" id="ARBA00006941"/>
    </source>
</evidence>
<reference evidence="4 5" key="1">
    <citation type="journal article" date="2023" name="G3 (Bethesda)">
        <title>A high-quality reference genome for the fission yeast Schizosaccharomyces osmophilus.</title>
        <authorList>
            <person name="Jia G.S."/>
            <person name="Zhang W.C."/>
            <person name="Liang Y."/>
            <person name="Liu X.H."/>
            <person name="Rhind N."/>
            <person name="Pidoux A."/>
            <person name="Brysch-Herzberg M."/>
            <person name="Du L.L."/>
        </authorList>
    </citation>
    <scope>NUCLEOTIDE SEQUENCE [LARGE SCALE GENOMIC DNA]</scope>
    <source>
        <strain evidence="4 5">CBS 15793</strain>
    </source>
</reference>
<dbReference type="InterPro" id="IPR035991">
    <property type="entry name" value="Casein_kinase_II_beta-like"/>
</dbReference>
<proteinExistence type="inferred from homology"/>
<keyword evidence="5" id="KW-1185">Reference proteome</keyword>
<gene>
    <name evidence="4" type="primary">ckb2</name>
    <name evidence="4" type="ORF">SOMG_02582</name>
</gene>
<accession>A0AAF0AXA1</accession>
<evidence type="ECO:0000313" key="5">
    <source>
        <dbReference type="Proteomes" id="UP001212411"/>
    </source>
</evidence>
<comment type="function">
    <text evidence="2 3">Regulatory subunit of casein kinase II/CK2. As part of the kinase complex regulates the basal catalytic activity of the alpha subunit a constitutively active serine/threonine-protein kinase that phosphorylates a large number of substrates containing acidic residues C-terminal to the phosphorylated serine or threonine.</text>
</comment>
<dbReference type="Proteomes" id="UP001212411">
    <property type="component" value="Chromosome 2"/>
</dbReference>
<dbReference type="FunFam" id="2.20.25.20:FF:000001">
    <property type="entry name" value="Casein kinase II subunit beta"/>
    <property type="match status" value="1"/>
</dbReference>
<comment type="similarity">
    <text evidence="1 3">Belongs to the casein kinase 2 subunit beta family.</text>
</comment>
<sequence length="259" mass="29556">MSVRNIVTLSHNPAITYSTKDDDFIEDPTPSPVTENVPWISWFCSRPGREYFVEVRDDFIEDLFNLTGLNLAVPFYNEALDLILDRNNPETLKKLDMGVVETSAQILYGLIHQRYIITRMGLHQMAEKYSTGIFGCCPRVNCCYTHVLPAGRSDVVGRMPVVLFCPNCLDLYAPSSSKYKNIDGSFFGTTFPHLFFETYPELNPKRAIPCGNIYQPRIYGFKVSEFSKTGPRMQWLRMYLTDSSDSDSESEIESESESD</sequence>
<dbReference type="PANTHER" id="PTHR11740:SF0">
    <property type="entry name" value="CASEIN KINASE II SUBUNIT BETA"/>
    <property type="match status" value="1"/>
</dbReference>
<dbReference type="GeneID" id="80876063"/>
<evidence type="ECO:0000256" key="3">
    <source>
        <dbReference type="RuleBase" id="RU361268"/>
    </source>
</evidence>
<dbReference type="PRINTS" id="PR00472">
    <property type="entry name" value="CASNKINASEII"/>
</dbReference>
<dbReference type="GO" id="GO:0019887">
    <property type="term" value="F:protein kinase regulator activity"/>
    <property type="evidence" value="ECO:0007669"/>
    <property type="project" value="InterPro"/>
</dbReference>
<protein>
    <recommendedName>
        <fullName evidence="3">Casein kinase II subunit beta</fullName>
        <shortName evidence="3">CK II beta</shortName>
    </recommendedName>
</protein>
<dbReference type="InterPro" id="IPR016149">
    <property type="entry name" value="Casein_kin_II_reg-sub_N"/>
</dbReference>
<dbReference type="SMART" id="SM01085">
    <property type="entry name" value="CK_II_beta"/>
    <property type="match status" value="1"/>
</dbReference>